<evidence type="ECO:0000313" key="3">
    <source>
        <dbReference type="Proteomes" id="UP001153954"/>
    </source>
</evidence>
<sequence length="191" mass="22024">MEELNMSSGTVCDWSQYVREVLENWCLNESTHSLGGPGKIVEIDEAKFGKRKYNRGRIIDGQWIFGGFERDSKLIFLEKVDDRSASTLLEINKRRIKPGTTIMSDCWKSEPLCGTSVWNSMNFVDADTGAYTQNIERMWRDARGTIPKFGRRDYHMSGYIADFLFRRAHPSHTTRMHAFANAVTEFHKDNA</sequence>
<protein>
    <recommendedName>
        <fullName evidence="1">ISXO2-like transposase domain-containing protein</fullName>
    </recommendedName>
</protein>
<dbReference type="EMBL" id="CAKOGL010000029">
    <property type="protein sequence ID" value="CAH2106246.1"/>
    <property type="molecule type" value="Genomic_DNA"/>
</dbReference>
<dbReference type="SMART" id="SM01126">
    <property type="entry name" value="DDE_Tnp_IS1595"/>
    <property type="match status" value="1"/>
</dbReference>
<dbReference type="Proteomes" id="UP001153954">
    <property type="component" value="Unassembled WGS sequence"/>
</dbReference>
<accession>A0AAU9V7R3</accession>
<evidence type="ECO:0000259" key="1">
    <source>
        <dbReference type="SMART" id="SM01126"/>
    </source>
</evidence>
<dbReference type="AlphaFoldDB" id="A0AAU9V7R3"/>
<dbReference type="PANTHER" id="PTHR47163">
    <property type="entry name" value="DDE_TNP_IS1595 DOMAIN-CONTAINING PROTEIN"/>
    <property type="match status" value="1"/>
</dbReference>
<dbReference type="InterPro" id="IPR053164">
    <property type="entry name" value="IS1016-like_transposase"/>
</dbReference>
<dbReference type="Pfam" id="PF12762">
    <property type="entry name" value="DDE_Tnp_IS1595"/>
    <property type="match status" value="1"/>
</dbReference>
<organism evidence="2 3">
    <name type="scientific">Euphydryas editha</name>
    <name type="common">Edith's checkerspot</name>
    <dbReference type="NCBI Taxonomy" id="104508"/>
    <lineage>
        <taxon>Eukaryota</taxon>
        <taxon>Metazoa</taxon>
        <taxon>Ecdysozoa</taxon>
        <taxon>Arthropoda</taxon>
        <taxon>Hexapoda</taxon>
        <taxon>Insecta</taxon>
        <taxon>Pterygota</taxon>
        <taxon>Neoptera</taxon>
        <taxon>Endopterygota</taxon>
        <taxon>Lepidoptera</taxon>
        <taxon>Glossata</taxon>
        <taxon>Ditrysia</taxon>
        <taxon>Papilionoidea</taxon>
        <taxon>Nymphalidae</taxon>
        <taxon>Nymphalinae</taxon>
        <taxon>Euphydryas</taxon>
    </lineage>
</organism>
<feature type="domain" description="ISXO2-like transposase" evidence="1">
    <location>
        <begin position="33"/>
        <end position="168"/>
    </location>
</feature>
<proteinExistence type="predicted"/>
<comment type="caution">
    <text evidence="2">The sequence shown here is derived from an EMBL/GenBank/DDBJ whole genome shotgun (WGS) entry which is preliminary data.</text>
</comment>
<evidence type="ECO:0000313" key="2">
    <source>
        <dbReference type="EMBL" id="CAH2106246.1"/>
    </source>
</evidence>
<dbReference type="PANTHER" id="PTHR47163:SF2">
    <property type="entry name" value="SI:DKEY-17M8.2"/>
    <property type="match status" value="1"/>
</dbReference>
<keyword evidence="3" id="KW-1185">Reference proteome</keyword>
<name>A0AAU9V7R3_EUPED</name>
<reference evidence="2" key="1">
    <citation type="submission" date="2022-03" db="EMBL/GenBank/DDBJ databases">
        <authorList>
            <person name="Tunstrom K."/>
        </authorList>
    </citation>
    <scope>NUCLEOTIDE SEQUENCE</scope>
</reference>
<dbReference type="InterPro" id="IPR024445">
    <property type="entry name" value="Tnp_ISXO2-like"/>
</dbReference>
<gene>
    <name evidence="2" type="ORF">EEDITHA_LOCUS20407</name>
</gene>